<evidence type="ECO:0000256" key="2">
    <source>
        <dbReference type="ARBA" id="ARBA00006482"/>
    </source>
</evidence>
<keyword evidence="4" id="KW-0539">Nucleus</keyword>
<feature type="compositionally biased region" description="Acidic residues" evidence="6">
    <location>
        <begin position="251"/>
        <end position="263"/>
    </location>
</feature>
<dbReference type="GO" id="GO:0006397">
    <property type="term" value="P:mRNA processing"/>
    <property type="evidence" value="ECO:0007669"/>
    <property type="project" value="InterPro"/>
</dbReference>
<sequence length="372" mass="41591">MLPSQRWLTLMAFCPSKRKKARLGSMRPSRSQADSFPDALHATRLLPVEERPFLRVQKSLLSPNSLLRVKPARQLPSPPPEGQGGGEGRDDKSAEQPNKEEDDLKLRQFREEVLMDFANLESSILRIQLIQSSNQRERERYAAEKAKILETAQAVRDNTVELRAQLEEAQKVLERRKGYDELAGKILDDKKLRSRDDCRAEIERLEKEIEDLQQESADYETTWSGRKEQFGKIVAEGEAMRRLIKGIKDEPEGEKEDEDMEGEDGTRGESSRMDTPAPGATPMHGEGDTPLPASQDVGGSTQDKPGNQSFETNDATRTSSRAGSPPKQTEKASVDVEMLEQEGPPKDSKGMEATAQQVAEPAEGMTEQMDES</sequence>
<comment type="caution">
    <text evidence="7">The sequence shown here is derived from an EMBL/GenBank/DDBJ whole genome shotgun (WGS) entry which is preliminary data.</text>
</comment>
<feature type="region of interest" description="Disordered" evidence="6">
    <location>
        <begin position="67"/>
        <end position="105"/>
    </location>
</feature>
<organism evidence="7 8">
    <name type="scientific">Hortaea werneckii</name>
    <name type="common">Black yeast</name>
    <name type="synonym">Cladosporium werneckii</name>
    <dbReference type="NCBI Taxonomy" id="91943"/>
    <lineage>
        <taxon>Eukaryota</taxon>
        <taxon>Fungi</taxon>
        <taxon>Dikarya</taxon>
        <taxon>Ascomycota</taxon>
        <taxon>Pezizomycotina</taxon>
        <taxon>Dothideomycetes</taxon>
        <taxon>Dothideomycetidae</taxon>
        <taxon>Mycosphaerellales</taxon>
        <taxon>Teratosphaeriaceae</taxon>
        <taxon>Hortaea</taxon>
    </lineage>
</organism>
<dbReference type="InterPro" id="IPR008501">
    <property type="entry name" value="THOC7/Mft1"/>
</dbReference>
<protein>
    <recommendedName>
        <fullName evidence="9">Tho complex subunit 7</fullName>
    </recommendedName>
</protein>
<comment type="similarity">
    <text evidence="2">Belongs to the THOC7 family.</text>
</comment>
<reference evidence="7 8" key="1">
    <citation type="journal article" date="2018" name="BMC Genomics">
        <title>Genomic evidence for intraspecific hybridization in a clonal and extremely halotolerant yeast.</title>
        <authorList>
            <person name="Gostincar C."/>
            <person name="Stajich J.E."/>
            <person name="Zupancic J."/>
            <person name="Zalar P."/>
            <person name="Gunde-Cimerman N."/>
        </authorList>
    </citation>
    <scope>NUCLEOTIDE SEQUENCE [LARGE SCALE GENOMIC DNA]</scope>
    <source>
        <strain evidence="7 8">EXF-6669</strain>
    </source>
</reference>
<keyword evidence="3 5" id="KW-0175">Coiled coil</keyword>
<evidence type="ECO:0000256" key="6">
    <source>
        <dbReference type="SAM" id="MobiDB-lite"/>
    </source>
</evidence>
<dbReference type="PANTHER" id="PTHR23405">
    <property type="entry name" value="MAINTENANCE OF KILLER 16 MAK16 PROTEIN-RELATED"/>
    <property type="match status" value="1"/>
</dbReference>
<comment type="subcellular location">
    <subcellularLocation>
        <location evidence="1">Nucleus</location>
    </subcellularLocation>
</comment>
<evidence type="ECO:0000256" key="1">
    <source>
        <dbReference type="ARBA" id="ARBA00004123"/>
    </source>
</evidence>
<proteinExistence type="inferred from homology"/>
<evidence type="ECO:0000256" key="3">
    <source>
        <dbReference type="ARBA" id="ARBA00023054"/>
    </source>
</evidence>
<accession>A0A3M6YNP4</accession>
<dbReference type="PANTHER" id="PTHR23405:SF5">
    <property type="entry name" value="THO COMPLEX SUBUNIT 7 HOMOLOG"/>
    <property type="match status" value="1"/>
</dbReference>
<feature type="compositionally biased region" description="Polar residues" evidence="6">
    <location>
        <begin position="297"/>
        <end position="322"/>
    </location>
</feature>
<evidence type="ECO:0000313" key="8">
    <source>
        <dbReference type="Proteomes" id="UP000271337"/>
    </source>
</evidence>
<dbReference type="Proteomes" id="UP000271337">
    <property type="component" value="Unassembled WGS sequence"/>
</dbReference>
<evidence type="ECO:0008006" key="9">
    <source>
        <dbReference type="Google" id="ProtNLM"/>
    </source>
</evidence>
<feature type="compositionally biased region" description="Basic and acidic residues" evidence="6">
    <location>
        <begin position="87"/>
        <end position="105"/>
    </location>
</feature>
<gene>
    <name evidence="7" type="ORF">D0867_10288</name>
</gene>
<evidence type="ECO:0000256" key="5">
    <source>
        <dbReference type="SAM" id="Coils"/>
    </source>
</evidence>
<dbReference type="OrthoDB" id="205166at2759"/>
<dbReference type="EMBL" id="QWIL01001327">
    <property type="protein sequence ID" value="RMY04633.1"/>
    <property type="molecule type" value="Genomic_DNA"/>
</dbReference>
<feature type="region of interest" description="Disordered" evidence="6">
    <location>
        <begin position="243"/>
        <end position="372"/>
    </location>
</feature>
<dbReference type="VEuPathDB" id="FungiDB:BTJ68_00362"/>
<name>A0A3M6YNP4_HORWE</name>
<feature type="coiled-coil region" evidence="5">
    <location>
        <begin position="149"/>
        <end position="222"/>
    </location>
</feature>
<dbReference type="Pfam" id="PF05615">
    <property type="entry name" value="THOC7"/>
    <property type="match status" value="1"/>
</dbReference>
<dbReference type="AlphaFoldDB" id="A0A3M6YNP4"/>
<evidence type="ECO:0000256" key="4">
    <source>
        <dbReference type="ARBA" id="ARBA00023242"/>
    </source>
</evidence>
<dbReference type="GO" id="GO:0000445">
    <property type="term" value="C:THO complex part of transcription export complex"/>
    <property type="evidence" value="ECO:0007669"/>
    <property type="project" value="InterPro"/>
</dbReference>
<dbReference type="GO" id="GO:0006406">
    <property type="term" value="P:mRNA export from nucleus"/>
    <property type="evidence" value="ECO:0007669"/>
    <property type="project" value="TreeGrafter"/>
</dbReference>
<evidence type="ECO:0000313" key="7">
    <source>
        <dbReference type="EMBL" id="RMY04633.1"/>
    </source>
</evidence>